<dbReference type="OrthoDB" id="10559406at2759"/>
<dbReference type="EMBL" id="ML213531">
    <property type="protein sequence ID" value="TFK46284.1"/>
    <property type="molecule type" value="Genomic_DNA"/>
</dbReference>
<dbReference type="AlphaFoldDB" id="A0A5C3MLX0"/>
<organism evidence="1 2">
    <name type="scientific">Heliocybe sulcata</name>
    <dbReference type="NCBI Taxonomy" id="5364"/>
    <lineage>
        <taxon>Eukaryota</taxon>
        <taxon>Fungi</taxon>
        <taxon>Dikarya</taxon>
        <taxon>Basidiomycota</taxon>
        <taxon>Agaricomycotina</taxon>
        <taxon>Agaricomycetes</taxon>
        <taxon>Gloeophyllales</taxon>
        <taxon>Gloeophyllaceae</taxon>
        <taxon>Heliocybe</taxon>
    </lineage>
</organism>
<evidence type="ECO:0000313" key="1">
    <source>
        <dbReference type="EMBL" id="TFK46284.1"/>
    </source>
</evidence>
<keyword evidence="2" id="KW-1185">Reference proteome</keyword>
<name>A0A5C3MLX0_9AGAM</name>
<reference evidence="1 2" key="1">
    <citation type="journal article" date="2019" name="Nat. Ecol. Evol.">
        <title>Megaphylogeny resolves global patterns of mushroom evolution.</title>
        <authorList>
            <person name="Varga T."/>
            <person name="Krizsan K."/>
            <person name="Foldi C."/>
            <person name="Dima B."/>
            <person name="Sanchez-Garcia M."/>
            <person name="Sanchez-Ramirez S."/>
            <person name="Szollosi G.J."/>
            <person name="Szarkandi J.G."/>
            <person name="Papp V."/>
            <person name="Albert L."/>
            <person name="Andreopoulos W."/>
            <person name="Angelini C."/>
            <person name="Antonin V."/>
            <person name="Barry K.W."/>
            <person name="Bougher N.L."/>
            <person name="Buchanan P."/>
            <person name="Buyck B."/>
            <person name="Bense V."/>
            <person name="Catcheside P."/>
            <person name="Chovatia M."/>
            <person name="Cooper J."/>
            <person name="Damon W."/>
            <person name="Desjardin D."/>
            <person name="Finy P."/>
            <person name="Geml J."/>
            <person name="Haridas S."/>
            <person name="Hughes K."/>
            <person name="Justo A."/>
            <person name="Karasinski D."/>
            <person name="Kautmanova I."/>
            <person name="Kiss B."/>
            <person name="Kocsube S."/>
            <person name="Kotiranta H."/>
            <person name="LaButti K.M."/>
            <person name="Lechner B.E."/>
            <person name="Liimatainen K."/>
            <person name="Lipzen A."/>
            <person name="Lukacs Z."/>
            <person name="Mihaltcheva S."/>
            <person name="Morgado L.N."/>
            <person name="Niskanen T."/>
            <person name="Noordeloos M.E."/>
            <person name="Ohm R.A."/>
            <person name="Ortiz-Santana B."/>
            <person name="Ovrebo C."/>
            <person name="Racz N."/>
            <person name="Riley R."/>
            <person name="Savchenko A."/>
            <person name="Shiryaev A."/>
            <person name="Soop K."/>
            <person name="Spirin V."/>
            <person name="Szebenyi C."/>
            <person name="Tomsovsky M."/>
            <person name="Tulloss R.E."/>
            <person name="Uehling J."/>
            <person name="Grigoriev I.V."/>
            <person name="Vagvolgyi C."/>
            <person name="Papp T."/>
            <person name="Martin F.M."/>
            <person name="Miettinen O."/>
            <person name="Hibbett D.S."/>
            <person name="Nagy L.G."/>
        </authorList>
    </citation>
    <scope>NUCLEOTIDE SEQUENCE [LARGE SCALE GENOMIC DNA]</scope>
    <source>
        <strain evidence="1 2">OMC1185</strain>
    </source>
</reference>
<dbReference type="Proteomes" id="UP000305948">
    <property type="component" value="Unassembled WGS sequence"/>
</dbReference>
<protein>
    <submittedName>
        <fullName evidence="1">Uncharacterized protein</fullName>
    </submittedName>
</protein>
<gene>
    <name evidence="1" type="ORF">OE88DRAFT_926786</name>
</gene>
<sequence length="450" mass="51124">MISLEIEEQLLPDTVSRLRLLEATSPPIFEELNATSFKLLGRFMHEWNARRSSALNGGMRDFESYVLAFPTAVGLARLGKLASRLVEFHLRSSKVPDVVAIVTQKDRDVCDAMLDVLRGRLACTHKDDQRSREGILNRLDLLSFIFDLRSIVTLPLHDSSWITGDARHSEQYGLMLDWNCMFEGADRLIGDVSSLRWVPIKDMPVRLEDYSPIVAYLDDAGRQRSSPAPVSVSDDFEVLESHVYDWSYTSRDTRKTAMYVLAARRLPKGAATAPHVYWAPPEWQHTLCSWVRCNMKAPFWTDDGKRTEYNSSSAWCIHIPDAIPDVTLINAVSLEETLIRGGNQCEVDVATWFEGGPTLRWNGSSWNPCKLGRPSYLDSNDSHGKAAIMHLRYPKEVLEAALDQLDDVDDDGHTFVLDGVLDEEGERRLEVEARRSLVEQERILDVFIKW</sequence>
<accession>A0A5C3MLX0</accession>
<proteinExistence type="predicted"/>
<evidence type="ECO:0000313" key="2">
    <source>
        <dbReference type="Proteomes" id="UP000305948"/>
    </source>
</evidence>